<dbReference type="PRINTS" id="PR00344">
    <property type="entry name" value="BCTRLSENSOR"/>
</dbReference>
<dbReference type="Gene3D" id="3.30.565.10">
    <property type="entry name" value="Histidine kinase-like ATPase, C-terminal domain"/>
    <property type="match status" value="1"/>
</dbReference>
<dbReference type="InterPro" id="IPR036097">
    <property type="entry name" value="HisK_dim/P_sf"/>
</dbReference>
<dbReference type="SMART" id="SM00387">
    <property type="entry name" value="HATPase_c"/>
    <property type="match status" value="1"/>
</dbReference>
<protein>
    <recommendedName>
        <fullName evidence="2">histidine kinase</fullName>
        <ecNumber evidence="2">2.7.13.3</ecNumber>
    </recommendedName>
</protein>
<dbReference type="InterPro" id="IPR036890">
    <property type="entry name" value="HATPase_C_sf"/>
</dbReference>
<dbReference type="PANTHER" id="PTHR43711:SF31">
    <property type="entry name" value="HISTIDINE KINASE"/>
    <property type="match status" value="1"/>
</dbReference>
<feature type="domain" description="Histidine kinase" evidence="10">
    <location>
        <begin position="364"/>
        <end position="581"/>
    </location>
</feature>
<evidence type="ECO:0000256" key="5">
    <source>
        <dbReference type="ARBA" id="ARBA00022777"/>
    </source>
</evidence>
<dbReference type="Gene3D" id="1.10.287.130">
    <property type="match status" value="1"/>
</dbReference>
<dbReference type="CDD" id="cd16922">
    <property type="entry name" value="HATPase_EvgS-ArcB-TorS-like"/>
    <property type="match status" value="1"/>
</dbReference>
<dbReference type="Proteomes" id="UP000029859">
    <property type="component" value="Unassembled WGS sequence"/>
</dbReference>
<dbReference type="CDD" id="cd18773">
    <property type="entry name" value="PDC1_HK_sensor"/>
    <property type="match status" value="1"/>
</dbReference>
<dbReference type="InterPro" id="IPR004358">
    <property type="entry name" value="Sig_transdc_His_kin-like_C"/>
</dbReference>
<dbReference type="Pfam" id="PF02518">
    <property type="entry name" value="HATPase_c"/>
    <property type="match status" value="1"/>
</dbReference>
<dbReference type="FunFam" id="3.30.565.10:FF:000006">
    <property type="entry name" value="Sensor histidine kinase WalK"/>
    <property type="match status" value="1"/>
</dbReference>
<keyword evidence="8" id="KW-0175">Coiled coil</keyword>
<feature type="transmembrane region" description="Helical" evidence="9">
    <location>
        <begin position="299"/>
        <end position="322"/>
    </location>
</feature>
<keyword evidence="5 11" id="KW-0418">Kinase</keyword>
<evidence type="ECO:0000256" key="2">
    <source>
        <dbReference type="ARBA" id="ARBA00012438"/>
    </source>
</evidence>
<comment type="caution">
    <text evidence="11">The sequence shown here is derived from an EMBL/GenBank/DDBJ whole genome shotgun (WGS) entry which is preliminary data.</text>
</comment>
<evidence type="ECO:0000313" key="11">
    <source>
        <dbReference type="EMBL" id="KGK97760.1"/>
    </source>
</evidence>
<dbReference type="SUPFAM" id="SSF47384">
    <property type="entry name" value="Homodimeric domain of signal transducing histidine kinase"/>
    <property type="match status" value="1"/>
</dbReference>
<evidence type="ECO:0000256" key="1">
    <source>
        <dbReference type="ARBA" id="ARBA00000085"/>
    </source>
</evidence>
<keyword evidence="9" id="KW-0812">Transmembrane</keyword>
<dbReference type="AlphaFoldDB" id="A0A099SXU3"/>
<evidence type="ECO:0000313" key="12">
    <source>
        <dbReference type="Proteomes" id="UP000029859"/>
    </source>
</evidence>
<dbReference type="InterPro" id="IPR005467">
    <property type="entry name" value="His_kinase_dom"/>
</dbReference>
<evidence type="ECO:0000256" key="8">
    <source>
        <dbReference type="SAM" id="Coils"/>
    </source>
</evidence>
<dbReference type="EC" id="2.7.13.3" evidence="2"/>
<dbReference type="SUPFAM" id="SSF55874">
    <property type="entry name" value="ATPase domain of HSP90 chaperone/DNA topoisomerase II/histidine kinase"/>
    <property type="match status" value="1"/>
</dbReference>
<proteinExistence type="predicted"/>
<evidence type="ECO:0000259" key="10">
    <source>
        <dbReference type="PROSITE" id="PS50109"/>
    </source>
</evidence>
<dbReference type="InterPro" id="IPR003594">
    <property type="entry name" value="HATPase_dom"/>
</dbReference>
<dbReference type="InterPro" id="IPR050736">
    <property type="entry name" value="Sensor_HK_Regulatory"/>
</dbReference>
<comment type="catalytic activity">
    <reaction evidence="1">
        <text>ATP + protein L-histidine = ADP + protein N-phospho-L-histidine.</text>
        <dbReference type="EC" id="2.7.13.3"/>
    </reaction>
</comment>
<feature type="coiled-coil region" evidence="8">
    <location>
        <begin position="330"/>
        <end position="360"/>
    </location>
</feature>
<reference evidence="11 12" key="1">
    <citation type="submission" date="2014-09" db="EMBL/GenBank/DDBJ databases">
        <title>Draft genome sequence of an obligately methylotrophic methanogen, Methanococcoides methylutens, isolated from marine sediment.</title>
        <authorList>
            <person name="Guan Y."/>
            <person name="Ngugi D.K."/>
            <person name="Blom J."/>
            <person name="Ali S."/>
            <person name="Ferry J.G."/>
            <person name="Stingl U."/>
        </authorList>
    </citation>
    <scope>NUCLEOTIDE SEQUENCE [LARGE SCALE GENOMIC DNA]</scope>
    <source>
        <strain evidence="11 12">DSM 2657</strain>
    </source>
</reference>
<keyword evidence="6" id="KW-0902">Two-component regulatory system</keyword>
<dbReference type="PANTHER" id="PTHR43711">
    <property type="entry name" value="TWO-COMPONENT HISTIDINE KINASE"/>
    <property type="match status" value="1"/>
</dbReference>
<dbReference type="InterPro" id="IPR003661">
    <property type="entry name" value="HisK_dim/P_dom"/>
</dbReference>
<organism evidence="11 12">
    <name type="scientific">Methanococcoides methylutens</name>
    <dbReference type="NCBI Taxonomy" id="2226"/>
    <lineage>
        <taxon>Archaea</taxon>
        <taxon>Methanobacteriati</taxon>
        <taxon>Methanobacteriota</taxon>
        <taxon>Stenosarchaea group</taxon>
        <taxon>Methanomicrobia</taxon>
        <taxon>Methanosarcinales</taxon>
        <taxon>Methanosarcinaceae</taxon>
        <taxon>Methanococcoides</taxon>
    </lineage>
</organism>
<dbReference type="OrthoDB" id="342253at2157"/>
<evidence type="ECO:0000256" key="9">
    <source>
        <dbReference type="SAM" id="Phobius"/>
    </source>
</evidence>
<dbReference type="FunFam" id="1.10.287.130:FF:000001">
    <property type="entry name" value="Two-component sensor histidine kinase"/>
    <property type="match status" value="1"/>
</dbReference>
<evidence type="ECO:0000256" key="7">
    <source>
        <dbReference type="ARBA" id="ARBA00023136"/>
    </source>
</evidence>
<dbReference type="SMART" id="SM00388">
    <property type="entry name" value="HisKA"/>
    <property type="match status" value="1"/>
</dbReference>
<name>A0A099SXU3_METMT</name>
<accession>A0A099SXU3</accession>
<dbReference type="GO" id="GO:0000155">
    <property type="term" value="F:phosphorelay sensor kinase activity"/>
    <property type="evidence" value="ECO:0007669"/>
    <property type="project" value="InterPro"/>
</dbReference>
<keyword evidence="9" id="KW-1133">Transmembrane helix</keyword>
<dbReference type="PROSITE" id="PS50109">
    <property type="entry name" value="HIS_KIN"/>
    <property type="match status" value="1"/>
</dbReference>
<keyword evidence="12" id="KW-1185">Reference proteome</keyword>
<evidence type="ECO:0000256" key="4">
    <source>
        <dbReference type="ARBA" id="ARBA00022679"/>
    </source>
</evidence>
<sequence>MFARKSRWNAIIVLFITMLFISSILFLGIRANTEVEEQFIEQYTQGQTSQAQQISTGITTFLNEKVTMLEVLSIQPHQIPDDNFESTFANIYEKSKGFYVIEYVDKNGTIVSGYPEENTPLRYNLYENENNIPFDIIKQTGETYITDPLTTFEDELAIYVWVPVYVGEDDFEGAFIAVIEIDEIAEETIKTENPAGYIYLINDHARLLYDSAETELIGKNYFDIVNEPDVSRLEIIGMQTEGLSGSGSFSERNENGFLEQKIISYEPVIWKNQQWSVGVVTPLWYVESLVQSIYIKQGLFAMISVAFILFIGSFIALILFSWNKTLEGEVKNKTSELERSNEYLQNANTKLKELDRLKNDFVSMVSHELKTPLTAMKTSSEFMKESECNPEVKEEMLDLIIRNIDRQARMVDDLLDISRIESGRMKFNPEDVNINEIVETSLQTVEKQAKDKGINIKVGYPEESLTIKTDKDKLIRVFVNLLTNAIKFTPHDGEVEISVTDAGNHIQASIKDNGIGIPPEKREKIFDKFYQVDSTATRKAGGTGLGLAIIKGIIDGQGGSIFVESETYKGSTFTFRLPKELKEEDFTEIEQY</sequence>
<dbReference type="Pfam" id="PF00512">
    <property type="entry name" value="HisKA"/>
    <property type="match status" value="1"/>
</dbReference>
<keyword evidence="4" id="KW-0808">Transferase</keyword>
<keyword evidence="7 9" id="KW-0472">Membrane</keyword>
<feature type="transmembrane region" description="Helical" evidence="9">
    <location>
        <begin position="7"/>
        <end position="29"/>
    </location>
</feature>
<evidence type="ECO:0000256" key="6">
    <source>
        <dbReference type="ARBA" id="ARBA00023012"/>
    </source>
</evidence>
<dbReference type="CDD" id="cd00082">
    <property type="entry name" value="HisKA"/>
    <property type="match status" value="1"/>
</dbReference>
<keyword evidence="3" id="KW-0597">Phosphoprotein</keyword>
<dbReference type="Gene3D" id="3.30.450.20">
    <property type="entry name" value="PAS domain"/>
    <property type="match status" value="1"/>
</dbReference>
<dbReference type="RefSeq" id="WP_048194809.1">
    <property type="nucleotide sequence ID" value="NZ_CAAGSM010000005.1"/>
</dbReference>
<gene>
    <name evidence="11" type="ORF">LI82_08260</name>
</gene>
<dbReference type="EMBL" id="JRHO01000014">
    <property type="protein sequence ID" value="KGK97760.1"/>
    <property type="molecule type" value="Genomic_DNA"/>
</dbReference>
<evidence type="ECO:0000256" key="3">
    <source>
        <dbReference type="ARBA" id="ARBA00022553"/>
    </source>
</evidence>